<name>A5JEL1_NOSBO</name>
<dbReference type="VEuPathDB" id="MicrosporidiaDB:NBO_20g0029"/>
<keyword evidence="2" id="KW-0378">Hydrolase</keyword>
<dbReference type="FunFam" id="3.40.50.300:FF:001922">
    <property type="entry name" value="DEAH (Asp-Glu-Ala-His) box polypeptide 29"/>
    <property type="match status" value="1"/>
</dbReference>
<evidence type="ECO:0000256" key="3">
    <source>
        <dbReference type="ARBA" id="ARBA00022806"/>
    </source>
</evidence>
<dbReference type="GO" id="GO:0004386">
    <property type="term" value="F:helicase activity"/>
    <property type="evidence" value="ECO:0007669"/>
    <property type="project" value="UniProtKB-KW"/>
</dbReference>
<dbReference type="InterPro" id="IPR011545">
    <property type="entry name" value="DEAD/DEAH_box_helicase_dom"/>
</dbReference>
<dbReference type="SMART" id="SM00487">
    <property type="entry name" value="DEXDc"/>
    <property type="match status" value="1"/>
</dbReference>
<sequence>MSDKPVDETQKIKDDDVKKHQMEKDISSERQIEESSESSKINNLGSSYEINKKIILDSDTELNLSIPSNLYIDKYEVNRSLESDSISLLNFLNNNNESEKEETVDDKIDQIKDLLENHNVLLIQGNTGCGKTTRIPRLLLSKYKKIVCTQPRRIAAISVAKKVAKDMNSEIGKLVGYSVRFENVSSENTRLKFVTDGIILKEILFDRNLKKYDCVIIDEAHERSLNIDILLGYLKRLLKIRKDLKIIIMSATIATEKFVNFFNCPCVTIKHKTFPLTNYFIKSYEPTNYFEETLKTVIKLYKTEPTGDVLVFLTGQDEIKDAYFTLLEHLDNDKCEILMVFSTMPPQDQELIFKKTNKRKIILSTNICETSITIENIRYVVDCGRVKMKKYSDSLGIEILDVVNISKAQANQRSGRAGRTQPGTVFRIFTRNEYKNMIENPIPEILSCNLNDAVLILKSLGITNLKIFDMIDKPTLESVNNSLEYLFITRAINVKGEITLFGKRISNIPLDANLSISLLASIQFGCFEEVSTIVSMLSVDQIFMDITSTNFLYKKYIERRESLKNNYSDFVMLLDIYQGWEKTLFDKKYLKHNFLSTRNMWQAKRIREQLKRQFNIKNSSNRENILLAFCAGFYPNTAKLVEGSYKTIFNETNCYVHFTSCIYKKYSKYILYYSITKTKKEYLRYCNEITSEMLCSVLKRTIELEGTGKKGALKSFKKNKKI</sequence>
<dbReference type="InterPro" id="IPR014001">
    <property type="entry name" value="Helicase_ATP-bd"/>
</dbReference>
<dbReference type="GO" id="GO:0016787">
    <property type="term" value="F:hydrolase activity"/>
    <property type="evidence" value="ECO:0007669"/>
    <property type="project" value="UniProtKB-KW"/>
</dbReference>
<dbReference type="Gene3D" id="3.40.50.300">
    <property type="entry name" value="P-loop containing nucleotide triphosphate hydrolases"/>
    <property type="match status" value="2"/>
</dbReference>
<proteinExistence type="predicted"/>
<reference evidence="8" key="1">
    <citation type="journal article" date="2007" name="J. Eukaryot. Microbiol.">
        <title>A complete Sec61 complex in Nosema bombycis and its comparative genomics analyses.</title>
        <authorList>
            <person name="Wu Z."/>
            <person name="Li Y."/>
            <person name="Pan G."/>
            <person name="Li C."/>
            <person name="Hu J."/>
            <person name="Liu H."/>
            <person name="Zhou Z."/>
            <person name="Xiang Z."/>
        </authorList>
    </citation>
    <scope>NUCLEOTIDE SEQUENCE</scope>
</reference>
<feature type="domain" description="Helicase ATP-binding" evidence="6">
    <location>
        <begin position="112"/>
        <end position="271"/>
    </location>
</feature>
<dbReference type="PROSITE" id="PS51192">
    <property type="entry name" value="HELICASE_ATP_BIND_1"/>
    <property type="match status" value="1"/>
</dbReference>
<evidence type="ECO:0000259" key="6">
    <source>
        <dbReference type="PROSITE" id="PS51192"/>
    </source>
</evidence>
<dbReference type="Gene3D" id="1.20.120.1080">
    <property type="match status" value="1"/>
</dbReference>
<dbReference type="SMART" id="SM00490">
    <property type="entry name" value="HELICc"/>
    <property type="match status" value="1"/>
</dbReference>
<evidence type="ECO:0000256" key="1">
    <source>
        <dbReference type="ARBA" id="ARBA00022741"/>
    </source>
</evidence>
<evidence type="ECO:0000259" key="7">
    <source>
        <dbReference type="PROSITE" id="PS51194"/>
    </source>
</evidence>
<dbReference type="PANTHER" id="PTHR18934">
    <property type="entry name" value="ATP-DEPENDENT RNA HELICASE"/>
    <property type="match status" value="1"/>
</dbReference>
<dbReference type="SMART" id="SM00847">
    <property type="entry name" value="HA2"/>
    <property type="match status" value="1"/>
</dbReference>
<protein>
    <submittedName>
        <fullName evidence="8">Uncharacterized protein</fullName>
    </submittedName>
</protein>
<feature type="compositionally biased region" description="Basic and acidic residues" evidence="5">
    <location>
        <begin position="1"/>
        <end position="33"/>
    </location>
</feature>
<dbReference type="Pfam" id="PF07717">
    <property type="entry name" value="OB_NTP_bind"/>
    <property type="match status" value="1"/>
</dbReference>
<dbReference type="PROSITE" id="PS51194">
    <property type="entry name" value="HELICASE_CTER"/>
    <property type="match status" value="1"/>
</dbReference>
<dbReference type="EMBL" id="EF103588">
    <property type="protein sequence ID" value="ABO69722.1"/>
    <property type="molecule type" value="Genomic_DNA"/>
</dbReference>
<evidence type="ECO:0000313" key="8">
    <source>
        <dbReference type="EMBL" id="ABO69722.1"/>
    </source>
</evidence>
<feature type="region of interest" description="Disordered" evidence="5">
    <location>
        <begin position="1"/>
        <end position="41"/>
    </location>
</feature>
<keyword evidence="1" id="KW-0547">Nucleotide-binding</keyword>
<evidence type="ECO:0000256" key="4">
    <source>
        <dbReference type="ARBA" id="ARBA00022840"/>
    </source>
</evidence>
<dbReference type="InterPro" id="IPR011709">
    <property type="entry name" value="DEAD-box_helicase_OB_fold"/>
</dbReference>
<dbReference type="GO" id="GO:0005524">
    <property type="term" value="F:ATP binding"/>
    <property type="evidence" value="ECO:0007669"/>
    <property type="project" value="UniProtKB-KW"/>
</dbReference>
<feature type="domain" description="Helicase C-terminal" evidence="7">
    <location>
        <begin position="293"/>
        <end position="461"/>
    </location>
</feature>
<evidence type="ECO:0000256" key="5">
    <source>
        <dbReference type="SAM" id="MobiDB-lite"/>
    </source>
</evidence>
<dbReference type="PANTHER" id="PTHR18934:SF99">
    <property type="entry name" value="ATP-DEPENDENT RNA HELICASE DHX37-RELATED"/>
    <property type="match status" value="1"/>
</dbReference>
<dbReference type="CDD" id="cd17917">
    <property type="entry name" value="DEXHc_RHA-like"/>
    <property type="match status" value="1"/>
</dbReference>
<dbReference type="Pfam" id="PF00271">
    <property type="entry name" value="Helicase_C"/>
    <property type="match status" value="1"/>
</dbReference>
<dbReference type="InterPro" id="IPR001650">
    <property type="entry name" value="Helicase_C-like"/>
</dbReference>
<dbReference type="InterPro" id="IPR027417">
    <property type="entry name" value="P-loop_NTPase"/>
</dbReference>
<accession>A5JEL1</accession>
<evidence type="ECO:0000256" key="2">
    <source>
        <dbReference type="ARBA" id="ARBA00022801"/>
    </source>
</evidence>
<dbReference type="CDD" id="cd18791">
    <property type="entry name" value="SF2_C_RHA"/>
    <property type="match status" value="1"/>
</dbReference>
<dbReference type="InterPro" id="IPR007502">
    <property type="entry name" value="Helicase-assoc_dom"/>
</dbReference>
<dbReference type="GO" id="GO:0003723">
    <property type="term" value="F:RNA binding"/>
    <property type="evidence" value="ECO:0007669"/>
    <property type="project" value="TreeGrafter"/>
</dbReference>
<dbReference type="AlphaFoldDB" id="A5JEL1"/>
<dbReference type="Pfam" id="PF00270">
    <property type="entry name" value="DEAD"/>
    <property type="match status" value="1"/>
</dbReference>
<dbReference type="Pfam" id="PF21010">
    <property type="entry name" value="HA2_C"/>
    <property type="match status" value="1"/>
</dbReference>
<keyword evidence="3" id="KW-0347">Helicase</keyword>
<organism evidence="8">
    <name type="scientific">Nosema bombycis</name>
    <name type="common">Microsporidian parasite</name>
    <name type="synonym">Pebrine of silkworm</name>
    <dbReference type="NCBI Taxonomy" id="27978"/>
    <lineage>
        <taxon>Eukaryota</taxon>
        <taxon>Fungi</taxon>
        <taxon>Fungi incertae sedis</taxon>
        <taxon>Microsporidia</taxon>
        <taxon>Nosematidae</taxon>
        <taxon>Nosema</taxon>
    </lineage>
</organism>
<dbReference type="SUPFAM" id="SSF52540">
    <property type="entry name" value="P-loop containing nucleoside triphosphate hydrolases"/>
    <property type="match status" value="1"/>
</dbReference>
<keyword evidence="4" id="KW-0067">ATP-binding</keyword>